<feature type="coiled-coil region" evidence="17">
    <location>
        <begin position="851"/>
        <end position="878"/>
    </location>
</feature>
<evidence type="ECO:0000256" key="5">
    <source>
        <dbReference type="ARBA" id="ARBA00022801"/>
    </source>
</evidence>
<comment type="catalytic activity">
    <reaction evidence="15">
        <text>ATP + H2O = ADP + phosphate + H(+)</text>
        <dbReference type="Rhea" id="RHEA:13065"/>
        <dbReference type="ChEBI" id="CHEBI:15377"/>
        <dbReference type="ChEBI" id="CHEBI:15378"/>
        <dbReference type="ChEBI" id="CHEBI:30616"/>
        <dbReference type="ChEBI" id="CHEBI:43474"/>
        <dbReference type="ChEBI" id="CHEBI:456216"/>
        <dbReference type="EC" id="5.6.2.4"/>
    </reaction>
</comment>
<dbReference type="GO" id="GO:0004527">
    <property type="term" value="F:exonuclease activity"/>
    <property type="evidence" value="ECO:0007669"/>
    <property type="project" value="UniProtKB-KW"/>
</dbReference>
<evidence type="ECO:0000256" key="11">
    <source>
        <dbReference type="ARBA" id="ARBA00023235"/>
    </source>
</evidence>
<name>A0A1L3GJ59_SYNAC</name>
<evidence type="ECO:0000256" key="1">
    <source>
        <dbReference type="ARBA" id="ARBA00009922"/>
    </source>
</evidence>
<evidence type="ECO:0000256" key="9">
    <source>
        <dbReference type="ARBA" id="ARBA00023125"/>
    </source>
</evidence>
<dbReference type="SUPFAM" id="SSF52540">
    <property type="entry name" value="P-loop containing nucleoside triphosphate hydrolases"/>
    <property type="match status" value="1"/>
</dbReference>
<evidence type="ECO:0000256" key="12">
    <source>
        <dbReference type="ARBA" id="ARBA00034617"/>
    </source>
</evidence>
<keyword evidence="2" id="KW-0540">Nuclease</keyword>
<dbReference type="PROSITE" id="PS51198">
    <property type="entry name" value="UVRD_HELICASE_ATP_BIND"/>
    <property type="match status" value="1"/>
</dbReference>
<dbReference type="Proteomes" id="UP000182264">
    <property type="component" value="Chromosome"/>
</dbReference>
<dbReference type="GO" id="GO:0005829">
    <property type="term" value="C:cytosol"/>
    <property type="evidence" value="ECO:0007669"/>
    <property type="project" value="TreeGrafter"/>
</dbReference>
<keyword evidence="20" id="KW-1185">Reference proteome</keyword>
<dbReference type="AlphaFoldDB" id="A0A1L3GJ59"/>
<evidence type="ECO:0000256" key="7">
    <source>
        <dbReference type="ARBA" id="ARBA00022839"/>
    </source>
</evidence>
<comment type="similarity">
    <text evidence="1">Belongs to the helicase family. UvrD subfamily.</text>
</comment>
<dbReference type="Pfam" id="PF12705">
    <property type="entry name" value="PDDEXK_1"/>
    <property type="match status" value="1"/>
</dbReference>
<organism evidence="19 20">
    <name type="scientific">Syntrophotalea acetylenica</name>
    <name type="common">Pelobacter acetylenicus</name>
    <dbReference type="NCBI Taxonomy" id="29542"/>
    <lineage>
        <taxon>Bacteria</taxon>
        <taxon>Pseudomonadati</taxon>
        <taxon>Thermodesulfobacteriota</taxon>
        <taxon>Desulfuromonadia</taxon>
        <taxon>Desulfuromonadales</taxon>
        <taxon>Syntrophotaleaceae</taxon>
        <taxon>Syntrophotalea</taxon>
    </lineage>
</organism>
<accession>A0A1L3GJ59</accession>
<dbReference type="InterPro" id="IPR000212">
    <property type="entry name" value="DNA_helicase_UvrD/REP"/>
</dbReference>
<feature type="domain" description="UvrD-like helicase ATP-binding" evidence="18">
    <location>
        <begin position="5"/>
        <end position="301"/>
    </location>
</feature>
<dbReference type="Pfam" id="PF13361">
    <property type="entry name" value="UvrD_C"/>
    <property type="match status" value="2"/>
</dbReference>
<evidence type="ECO:0000256" key="16">
    <source>
        <dbReference type="PROSITE-ProRule" id="PRU00560"/>
    </source>
</evidence>
<keyword evidence="10" id="KW-0234">DNA repair</keyword>
<dbReference type="Gene3D" id="3.90.320.10">
    <property type="match status" value="1"/>
</dbReference>
<evidence type="ECO:0000256" key="17">
    <source>
        <dbReference type="SAM" id="Coils"/>
    </source>
</evidence>
<dbReference type="Pfam" id="PF00580">
    <property type="entry name" value="UvrD-helicase"/>
    <property type="match status" value="1"/>
</dbReference>
<dbReference type="InterPro" id="IPR014016">
    <property type="entry name" value="UvrD-like_ATP-bd"/>
</dbReference>
<dbReference type="InterPro" id="IPR011604">
    <property type="entry name" value="PDDEXK-like_dom_sf"/>
</dbReference>
<keyword evidence="6 16" id="KW-0347">Helicase</keyword>
<evidence type="ECO:0000256" key="4">
    <source>
        <dbReference type="ARBA" id="ARBA00022763"/>
    </source>
</evidence>
<dbReference type="InterPro" id="IPR014017">
    <property type="entry name" value="DNA_helicase_UvrD-like_C"/>
</dbReference>
<dbReference type="Gene3D" id="3.40.50.300">
    <property type="entry name" value="P-loop containing nucleotide triphosphate hydrolases"/>
    <property type="match status" value="3"/>
</dbReference>
<keyword evidence="3 16" id="KW-0547">Nucleotide-binding</keyword>
<dbReference type="GO" id="GO:0033202">
    <property type="term" value="C:DNA helicase complex"/>
    <property type="evidence" value="ECO:0007669"/>
    <property type="project" value="TreeGrafter"/>
</dbReference>
<evidence type="ECO:0000313" key="20">
    <source>
        <dbReference type="Proteomes" id="UP000182264"/>
    </source>
</evidence>
<evidence type="ECO:0000256" key="13">
    <source>
        <dbReference type="ARBA" id="ARBA00034808"/>
    </source>
</evidence>
<reference evidence="19 20" key="1">
    <citation type="journal article" date="2017" name="Genome Announc.">
        <title>Complete Genome Sequences of Two Acetylene-Fermenting Pelobacter acetylenicus Strains.</title>
        <authorList>
            <person name="Sutton J.M."/>
            <person name="Baesman S.M."/>
            <person name="Fierst J.L."/>
            <person name="Poret-Peterson A.T."/>
            <person name="Oremland R.S."/>
            <person name="Dunlap D.S."/>
            <person name="Akob D.M."/>
        </authorList>
    </citation>
    <scope>NUCLEOTIDE SEQUENCE [LARGE SCALE GENOMIC DNA]</scope>
    <source>
        <strain evidence="19 20">DSM 3247</strain>
    </source>
</reference>
<evidence type="ECO:0000256" key="8">
    <source>
        <dbReference type="ARBA" id="ARBA00022840"/>
    </source>
</evidence>
<evidence type="ECO:0000256" key="10">
    <source>
        <dbReference type="ARBA" id="ARBA00023204"/>
    </source>
</evidence>
<dbReference type="PANTHER" id="PTHR11070:SF2">
    <property type="entry name" value="ATP-DEPENDENT DNA HELICASE SRS2"/>
    <property type="match status" value="1"/>
</dbReference>
<dbReference type="Gene3D" id="1.10.10.160">
    <property type="match status" value="1"/>
</dbReference>
<feature type="binding site" evidence="16">
    <location>
        <begin position="26"/>
        <end position="33"/>
    </location>
    <ligand>
        <name>ATP</name>
        <dbReference type="ChEBI" id="CHEBI:30616"/>
    </ligand>
</feature>
<sequence>MGVHNGADIYQREAIDCTEGPLLIIAGPGSGKTFTLVERIVGLIKDKGVSPESLLVVTFTDKAARELTTRVSNRLNQLNIKFNLNEMYLGTFHSICLRLLEEHREFTRLRRNFSLLDQFDQQYFLYQHIFDYRAIPDHEMVLGGVRSPWAQSESLMKWVNKIAEEALDADVLAKAPETQVRTLAACFELYQHQLYEANALDFSGIQYEALRLLQDHPHILEKLRAKISYMMVDEYQDTNTIQERILKLLTNDRKNLCVVGDDDQGLYRFRGATIRNILEFPSLFSEGECKRVTLTTNYRSHPDIISFYNDWMQEQDWTQGGKTFRFEKIIGPRAGDFPAVPSVIKVAAPIGGNWHAETLAFLHKLKDSGRLTDWNQIAFLFRSVKNEAVVALAEYLEEHDIPVYSPRSNIFFDREEIRLLIGALIFLFPQFPEVRKWADDAKLEIWDYYDNSCFRVFIEELRKPENERLLKWARPIAKQHLTLAHNADYSFSGLFYQLLQFPLFSKYVSEEAIVGIDKGRAGRNLAMFSTMLAKFEYLHHVTVLNPTYLEKNIKDLFNSFFRFLKEGGIDEYEDESEYAPSGCISFLTVHQSKGLEFPVVVVGSLGAVPRKQYTELDEILEHNYLSKPPFEPLEYTKYYDFRRLFYTAFSRAQNLLAMTCQVKHGHGRTPSKYFEEILHPLPNWYDPAFQPEQMSFELVKEINLKREYSFTSHITVFENCAEQYRFFKDLEFMPIRVSPMLFGTLVHQTIEDIHRTALRGEQEKITPDQIAVWFDVNYNLIAKKERVYLAPSTQKAALAHVLRYYEREKAHFDRLREAEVGISLVKDAYILKGNVDLIRGEGETVEIIDFKTEKKLDLDRDREKLKRYQRQLEVYAHLVEERTGQKVSKMHLYYTGEDGGNPYVTFTKDDKTIGKTIAEFDRIVDRIERKDYRMKSRPNKMCPDCDIRAYCDNKNWKFREDI</sequence>
<protein>
    <recommendedName>
        <fullName evidence="13">DNA 3'-5' helicase</fullName>
        <ecNumber evidence="13">5.6.2.4</ecNumber>
    </recommendedName>
    <alternativeName>
        <fullName evidence="14">DNA 3'-5' helicase II</fullName>
    </alternativeName>
</protein>
<evidence type="ECO:0000256" key="3">
    <source>
        <dbReference type="ARBA" id="ARBA00022741"/>
    </source>
</evidence>
<evidence type="ECO:0000259" key="18">
    <source>
        <dbReference type="PROSITE" id="PS51198"/>
    </source>
</evidence>
<keyword evidence="4" id="KW-0227">DNA damage</keyword>
<dbReference type="InterPro" id="IPR013986">
    <property type="entry name" value="DExx_box_DNA_helicase_dom_sf"/>
</dbReference>
<keyword evidence="8 16" id="KW-0067">ATP-binding</keyword>
<evidence type="ECO:0000313" key="19">
    <source>
        <dbReference type="EMBL" id="APG25949.1"/>
    </source>
</evidence>
<keyword evidence="7" id="KW-0269">Exonuclease</keyword>
<dbReference type="InterPro" id="IPR011335">
    <property type="entry name" value="Restrct_endonuc-II-like"/>
</dbReference>
<dbReference type="GO" id="GO:0043138">
    <property type="term" value="F:3'-5' DNA helicase activity"/>
    <property type="evidence" value="ECO:0007669"/>
    <property type="project" value="UniProtKB-EC"/>
</dbReference>
<dbReference type="CDD" id="cd17932">
    <property type="entry name" value="DEXQc_UvrD"/>
    <property type="match status" value="1"/>
</dbReference>
<dbReference type="RefSeq" id="WP_072287790.1">
    <property type="nucleotide sequence ID" value="NZ_CP015518.1"/>
</dbReference>
<dbReference type="GO" id="GO:0003677">
    <property type="term" value="F:DNA binding"/>
    <property type="evidence" value="ECO:0007669"/>
    <property type="project" value="UniProtKB-KW"/>
</dbReference>
<keyword evidence="11" id="KW-0413">Isomerase</keyword>
<evidence type="ECO:0000256" key="14">
    <source>
        <dbReference type="ARBA" id="ARBA00034923"/>
    </source>
</evidence>
<keyword evidence="17" id="KW-0175">Coiled coil</keyword>
<gene>
    <name evidence="19" type="ORF">A7E75_13740</name>
</gene>
<dbReference type="PANTHER" id="PTHR11070">
    <property type="entry name" value="UVRD / RECB / PCRA DNA HELICASE FAMILY MEMBER"/>
    <property type="match status" value="1"/>
</dbReference>
<dbReference type="InterPro" id="IPR038726">
    <property type="entry name" value="PDDEXK_AddAB-type"/>
</dbReference>
<dbReference type="GO" id="GO:0005524">
    <property type="term" value="F:ATP binding"/>
    <property type="evidence" value="ECO:0007669"/>
    <property type="project" value="UniProtKB-UniRule"/>
</dbReference>
<evidence type="ECO:0000256" key="15">
    <source>
        <dbReference type="ARBA" id="ARBA00048988"/>
    </source>
</evidence>
<comment type="catalytic activity">
    <reaction evidence="12">
        <text>Couples ATP hydrolysis with the unwinding of duplex DNA by translocating in the 3'-5' direction.</text>
        <dbReference type="EC" id="5.6.2.4"/>
    </reaction>
</comment>
<evidence type="ECO:0000256" key="6">
    <source>
        <dbReference type="ARBA" id="ARBA00022806"/>
    </source>
</evidence>
<evidence type="ECO:0000256" key="2">
    <source>
        <dbReference type="ARBA" id="ARBA00022722"/>
    </source>
</evidence>
<dbReference type="GO" id="GO:0000725">
    <property type="term" value="P:recombinational repair"/>
    <property type="evidence" value="ECO:0007669"/>
    <property type="project" value="TreeGrafter"/>
</dbReference>
<keyword evidence="9" id="KW-0238">DNA-binding</keyword>
<dbReference type="InterPro" id="IPR027417">
    <property type="entry name" value="P-loop_NTPase"/>
</dbReference>
<dbReference type="EC" id="5.6.2.4" evidence="13"/>
<dbReference type="SUPFAM" id="SSF52980">
    <property type="entry name" value="Restriction endonuclease-like"/>
    <property type="match status" value="1"/>
</dbReference>
<dbReference type="EMBL" id="CP015518">
    <property type="protein sequence ID" value="APG25949.1"/>
    <property type="molecule type" value="Genomic_DNA"/>
</dbReference>
<keyword evidence="5 16" id="KW-0378">Hydrolase</keyword>
<proteinExistence type="inferred from homology"/>